<evidence type="ECO:0000256" key="1">
    <source>
        <dbReference type="SAM" id="Phobius"/>
    </source>
</evidence>
<keyword evidence="3" id="KW-0269">Exonuclease</keyword>
<keyword evidence="1" id="KW-1133">Transmembrane helix</keyword>
<keyword evidence="3" id="KW-0540">Nuclease</keyword>
<feature type="domain" description="Endonuclease/exonuclease/phosphatase" evidence="2">
    <location>
        <begin position="117"/>
        <end position="325"/>
    </location>
</feature>
<evidence type="ECO:0000259" key="2">
    <source>
        <dbReference type="Pfam" id="PF03372"/>
    </source>
</evidence>
<feature type="transmembrane region" description="Helical" evidence="1">
    <location>
        <begin position="81"/>
        <end position="98"/>
    </location>
</feature>
<accession>A0A543IT97</accession>
<protein>
    <submittedName>
        <fullName evidence="3">Endonuclease/exonuclease/phosphatase (EEP) superfamily protein YafD</fullName>
    </submittedName>
</protein>
<dbReference type="Pfam" id="PF03372">
    <property type="entry name" value="Exo_endo_phos"/>
    <property type="match status" value="1"/>
</dbReference>
<keyword evidence="4" id="KW-1185">Reference proteome</keyword>
<dbReference type="Proteomes" id="UP000319213">
    <property type="component" value="Unassembled WGS sequence"/>
</dbReference>
<dbReference type="GO" id="GO:0004519">
    <property type="term" value="F:endonuclease activity"/>
    <property type="evidence" value="ECO:0007669"/>
    <property type="project" value="UniProtKB-KW"/>
</dbReference>
<keyword evidence="3" id="KW-0255">Endonuclease</keyword>
<dbReference type="GO" id="GO:0004527">
    <property type="term" value="F:exonuclease activity"/>
    <property type="evidence" value="ECO:0007669"/>
    <property type="project" value="UniProtKB-KW"/>
</dbReference>
<comment type="caution">
    <text evidence="3">The sequence shown here is derived from an EMBL/GenBank/DDBJ whole genome shotgun (WGS) entry which is preliminary data.</text>
</comment>
<dbReference type="InterPro" id="IPR036691">
    <property type="entry name" value="Endo/exonu/phosph_ase_sf"/>
</dbReference>
<dbReference type="EMBL" id="VFPQ01000001">
    <property type="protein sequence ID" value="TQM73800.1"/>
    <property type="molecule type" value="Genomic_DNA"/>
</dbReference>
<feature type="transmembrane region" description="Helical" evidence="1">
    <location>
        <begin position="54"/>
        <end position="74"/>
    </location>
</feature>
<name>A0A543IT97_9ACTN</name>
<proteinExistence type="predicted"/>
<dbReference type="SUPFAM" id="SSF56219">
    <property type="entry name" value="DNase I-like"/>
    <property type="match status" value="1"/>
</dbReference>
<evidence type="ECO:0000313" key="3">
    <source>
        <dbReference type="EMBL" id="TQM73800.1"/>
    </source>
</evidence>
<dbReference type="AlphaFoldDB" id="A0A543IT97"/>
<dbReference type="RefSeq" id="WP_244941579.1">
    <property type="nucleotide sequence ID" value="NZ_VFPQ01000001.1"/>
</dbReference>
<keyword evidence="1" id="KW-0812">Transmembrane</keyword>
<keyword evidence="3" id="KW-0378">Hydrolase</keyword>
<feature type="transmembrane region" description="Helical" evidence="1">
    <location>
        <begin position="24"/>
        <end position="42"/>
    </location>
</feature>
<keyword evidence="1" id="KW-0472">Membrane</keyword>
<gene>
    <name evidence="3" type="ORF">FHX40_0453</name>
</gene>
<evidence type="ECO:0000313" key="4">
    <source>
        <dbReference type="Proteomes" id="UP000319213"/>
    </source>
</evidence>
<dbReference type="Gene3D" id="3.60.10.10">
    <property type="entry name" value="Endonuclease/exonuclease/phosphatase"/>
    <property type="match status" value="1"/>
</dbReference>
<sequence length="336" mass="35842">MDVTESRSAVGGVIVTPRSGRPKVSAWFAWIAVTPFAWWAVVRLGGLESGSFTAQLMTATPYAVLASLVALLLAVLSRRRLAIAVAVAATASLAAAVIPRMTASAQPAADGPTLRVLSANLLFGRADAEAVVNLVRRVRPDVLSAQELSPAAVAELDEAGLKELLPHRVLHDEFGAGGSGLYARYPLTEVTGMFQAIGHNMPAARLTLPGGGQVELVAVHTYPPLGPRMTALWREGLRALPSAPSEGPYRILAGDFNASLDHAEFRGLVERGYVDAAEASGKGLIPTWPANRRVMPPIITIDHVLADRRLAVTGYEVHTLPRTDHRAVFTELRLPR</sequence>
<dbReference type="InterPro" id="IPR005135">
    <property type="entry name" value="Endo/exonuclease/phosphatase"/>
</dbReference>
<reference evidence="3 4" key="1">
    <citation type="submission" date="2019-06" db="EMBL/GenBank/DDBJ databases">
        <title>Sequencing the genomes of 1000 actinobacteria strains.</title>
        <authorList>
            <person name="Klenk H.-P."/>
        </authorList>
    </citation>
    <scope>NUCLEOTIDE SEQUENCE [LARGE SCALE GENOMIC DNA]</scope>
    <source>
        <strain evidence="3 4">DSM 43186</strain>
    </source>
</reference>
<organism evidence="3 4">
    <name type="scientific">Thermopolyspora flexuosa</name>
    <dbReference type="NCBI Taxonomy" id="103836"/>
    <lineage>
        <taxon>Bacteria</taxon>
        <taxon>Bacillati</taxon>
        <taxon>Actinomycetota</taxon>
        <taxon>Actinomycetes</taxon>
        <taxon>Streptosporangiales</taxon>
        <taxon>Streptosporangiaceae</taxon>
        <taxon>Thermopolyspora</taxon>
    </lineage>
</organism>